<dbReference type="Gene3D" id="1.10.287.690">
    <property type="entry name" value="Helix hairpin bin"/>
    <property type="match status" value="1"/>
</dbReference>
<dbReference type="EMBL" id="MCGT01000004">
    <property type="protein sequence ID" value="ORX60398.1"/>
    <property type="molecule type" value="Genomic_DNA"/>
</dbReference>
<evidence type="ECO:0000256" key="3">
    <source>
        <dbReference type="ARBA" id="ARBA00022679"/>
    </source>
</evidence>
<evidence type="ECO:0000259" key="15">
    <source>
        <dbReference type="Pfam" id="PF03104"/>
    </source>
</evidence>
<evidence type="ECO:0000256" key="1">
    <source>
        <dbReference type="ARBA" id="ARBA00004123"/>
    </source>
</evidence>
<feature type="domain" description="DNA-directed DNA polymerase family B exonuclease" evidence="15">
    <location>
        <begin position="431"/>
        <end position="694"/>
    </location>
</feature>
<dbReference type="Proteomes" id="UP000242146">
    <property type="component" value="Unassembled WGS sequence"/>
</dbReference>
<evidence type="ECO:0000259" key="16">
    <source>
        <dbReference type="Pfam" id="PF08996"/>
    </source>
</evidence>
<evidence type="ECO:0000259" key="14">
    <source>
        <dbReference type="Pfam" id="PF00136"/>
    </source>
</evidence>
<comment type="catalytic activity">
    <reaction evidence="12">
        <text>DNA(n) + a 2'-deoxyribonucleoside 5'-triphosphate = DNA(n+1) + diphosphate</text>
        <dbReference type="Rhea" id="RHEA:22508"/>
        <dbReference type="Rhea" id="RHEA-COMP:17339"/>
        <dbReference type="Rhea" id="RHEA-COMP:17340"/>
        <dbReference type="ChEBI" id="CHEBI:33019"/>
        <dbReference type="ChEBI" id="CHEBI:61560"/>
        <dbReference type="ChEBI" id="CHEBI:173112"/>
        <dbReference type="EC" id="2.7.7.7"/>
    </reaction>
</comment>
<feature type="compositionally biased region" description="Low complexity" evidence="13">
    <location>
        <begin position="160"/>
        <end position="175"/>
    </location>
</feature>
<comment type="subcellular location">
    <subcellularLocation>
        <location evidence="1">Nucleus</location>
    </subcellularLocation>
</comment>
<evidence type="ECO:0000256" key="7">
    <source>
        <dbReference type="ARBA" id="ARBA00022771"/>
    </source>
</evidence>
<dbReference type="CDD" id="cd05532">
    <property type="entry name" value="POLBc_alpha"/>
    <property type="match status" value="1"/>
</dbReference>
<dbReference type="InterPro" id="IPR006133">
    <property type="entry name" value="DNA-dir_DNA_pol_B_exonuc"/>
</dbReference>
<keyword evidence="11" id="KW-0539">Nucleus</keyword>
<dbReference type="Gene3D" id="1.10.132.60">
    <property type="entry name" value="DNA polymerase family B, C-terminal domain"/>
    <property type="match status" value="1"/>
</dbReference>
<dbReference type="Gene3D" id="6.10.10.100">
    <property type="match status" value="1"/>
</dbReference>
<dbReference type="GO" id="GO:1902975">
    <property type="term" value="P:mitotic DNA replication initiation"/>
    <property type="evidence" value="ECO:0007669"/>
    <property type="project" value="InterPro"/>
</dbReference>
<dbReference type="InterPro" id="IPR038256">
    <property type="entry name" value="Pol_alpha_znc_sf"/>
</dbReference>
<keyword evidence="8" id="KW-0862">Zinc</keyword>
<dbReference type="Pfam" id="PF08996">
    <property type="entry name" value="zf-DNA_Pol"/>
    <property type="match status" value="1"/>
</dbReference>
<dbReference type="PRINTS" id="PR00106">
    <property type="entry name" value="DNAPOLB"/>
</dbReference>
<dbReference type="InterPro" id="IPR036397">
    <property type="entry name" value="RNaseH_sf"/>
</dbReference>
<comment type="similarity">
    <text evidence="2 12">Belongs to the DNA polymerase type-B family.</text>
</comment>
<sequence length="1481" mass="166205">MPRGRGLQQVRSSKRRRIRHGKKHWKYTSNAAANSLESIKTESVHSSSSLIHSVLDDACSTDPSDASTPLSFSSSHSPEVTAHPPSASPHPARVASFSSQAFSDILTAILDSSPSDPLQHVQRSYRTEEPVDTIFQQPPLSPAQPSLHTVQPSPPSAPHSPILIDSDSDSPSAASNLEPSTAPKVKDEWITIDDSDDDLVVPLASTVPAKRRLSVSPAQPPAPHSHHDRPPGEMPAPPTVPADILPQQEPIPQTPLRDWQTAFDQAMHQLKTNTYTLPPVSVPLQNDQTRVLNQNGDLAFWWFDAQECVDRGIVYLTGKVLDPQTSTYKSCSVAVKNILRTVYVLPRKTMLDDEHDQPSQARTVTHDIVLEEFSRAMVKNNITSASQYKAQRKKYAFELQDIPPEADYLQVRYPYSDPALPQGINGLSFQHVFGTTTGPLEQLLLERNIMGPSWLHIRQPRAIIKEDEKASWCAFEFEVPTMANVTTTEPSISSQSQPQSASLTEPEPSLCVLSLHLHTILNENTNKNEIIAAGVFVQPTVDVDKADQVDAEKSARFTVMRTWDEQRPWPEDMARELRSIDQEGLPVRLMFDEFALLNYLTAQIQRYDPDVIVGHDFSGFTLDILLRRMKDLQVPFWDKIGRLRRKSMPKLQFGPGGTGISSIKVKRVLGGRLLCDTLGAVKNLLQVKSYDLSSLAATELGIVRHDVTLDHTRQLYDRGAKGILTLAKHCWMGAYLAMGLLHKIQALPLSKRMTNIAGNLWSITLHGARSNNVELLLLHEFHRRGYICPDRVPYQWKQVTLDNLEGREKTALLRSVPCYSLPTLLGSSIILENDDSEDKAMKVTVQLPMDGQEKQPTGGLVLEPKTGLHDQFVILLDFNSLYPTIIQEYNICFTTVQRPPPLTADDDTQLRIPDAPDTCLATGLLPSLVRRFVKERGVVKSLMKQPGLDRYHHNQYDIQQRALKLMANSMYGCLGFEQSRFAAKPLALLITSLGRTILQDTVYVAKDLGMDVIYGDTDSVMVATYETDLTKAIAIGQRLQEAVNKRYSLLELGIDGYFKHLLILTKKKYAALAVHKKGAGWTSSIEVKGLDMVRRDWCALSRNTSMAVLEVILSDHDKKLERIRPILQDTAAKVRALGSQPQDVSDFIIFKQLTRRPEDYTNAKSHAHVQVALKMREAGKIIKQGDMVPFVIGKTSVEEHAALADKAFIPETVEQRTCELDLDWYLERQVLPPVVRLCEQLMDTSDFSVMLGLASRAMKSQQRSKPQPKNRLASEEHVEFKLLERPKPETWCLRCPACSHTFAMDNFARCTRGRWVVGFACSQCSKTLTRGSVACQLQLAIRHFVRQYYHSAWVCNNLDCDYRSAIFNLQDDHTQHCQGRIQREYNEEMLYAQLVYFKQMFDAGIGNDTFADSLHTSNGDTDNLPASDQSVIGDSDRKALQQQHGATYKALKEIVQSHLQICGYRYLDMIPLRDGIEASPK</sequence>
<dbReference type="GO" id="GO:0003682">
    <property type="term" value="F:chromatin binding"/>
    <property type="evidence" value="ECO:0007669"/>
    <property type="project" value="TreeGrafter"/>
</dbReference>
<evidence type="ECO:0000256" key="10">
    <source>
        <dbReference type="ARBA" id="ARBA00023125"/>
    </source>
</evidence>
<protein>
    <recommendedName>
        <fullName evidence="12">DNA polymerase</fullName>
        <ecNumber evidence="12">2.7.7.7</ecNumber>
    </recommendedName>
</protein>
<feature type="compositionally biased region" description="Basic residues" evidence="13">
    <location>
        <begin position="12"/>
        <end position="26"/>
    </location>
</feature>
<feature type="compositionally biased region" description="Low complexity" evidence="13">
    <location>
        <begin position="67"/>
        <end position="92"/>
    </location>
</feature>
<dbReference type="InterPro" id="IPR006134">
    <property type="entry name" value="DNA-dir_DNA_pol_B_multi_dom"/>
</dbReference>
<dbReference type="SUPFAM" id="SSF56672">
    <property type="entry name" value="DNA/RNA polymerases"/>
    <property type="match status" value="1"/>
</dbReference>
<dbReference type="NCBIfam" id="TIGR00592">
    <property type="entry name" value="pol2"/>
    <property type="match status" value="1"/>
</dbReference>
<feature type="region of interest" description="Disordered" evidence="13">
    <location>
        <begin position="1"/>
        <end position="29"/>
    </location>
</feature>
<evidence type="ECO:0000256" key="2">
    <source>
        <dbReference type="ARBA" id="ARBA00005755"/>
    </source>
</evidence>
<reference evidence="17 18" key="1">
    <citation type="submission" date="2016-07" db="EMBL/GenBank/DDBJ databases">
        <title>Pervasive Adenine N6-methylation of Active Genes in Fungi.</title>
        <authorList>
            <consortium name="DOE Joint Genome Institute"/>
            <person name="Mondo S.J."/>
            <person name="Dannebaum R.O."/>
            <person name="Kuo R.C."/>
            <person name="Labutti K."/>
            <person name="Haridas S."/>
            <person name="Kuo A."/>
            <person name="Salamov A."/>
            <person name="Ahrendt S.R."/>
            <person name="Lipzen A."/>
            <person name="Sullivan W."/>
            <person name="Andreopoulos W.B."/>
            <person name="Clum A."/>
            <person name="Lindquist E."/>
            <person name="Daum C."/>
            <person name="Ramamoorthy G.K."/>
            <person name="Gryganskyi A."/>
            <person name="Culley D."/>
            <person name="Magnuson J.K."/>
            <person name="James T.Y."/>
            <person name="O'Malley M.A."/>
            <person name="Stajich J.E."/>
            <person name="Spatafora J.W."/>
            <person name="Visel A."/>
            <person name="Grigoriev I.V."/>
        </authorList>
    </citation>
    <scope>NUCLEOTIDE SEQUENCE [LARGE SCALE GENOMIC DNA]</scope>
    <source>
        <strain evidence="17 18">NRRL 3301</strain>
    </source>
</reference>
<dbReference type="Pfam" id="PF03104">
    <property type="entry name" value="DNA_pol_B_exo1"/>
    <property type="match status" value="1"/>
</dbReference>
<keyword evidence="6" id="KW-0479">Metal-binding</keyword>
<dbReference type="Pfam" id="PF00136">
    <property type="entry name" value="DNA_pol_B"/>
    <property type="match status" value="1"/>
</dbReference>
<dbReference type="Gene3D" id="2.40.50.730">
    <property type="match status" value="1"/>
</dbReference>
<dbReference type="SMART" id="SM00486">
    <property type="entry name" value="POLBc"/>
    <property type="match status" value="1"/>
</dbReference>
<evidence type="ECO:0000256" key="9">
    <source>
        <dbReference type="ARBA" id="ARBA00022932"/>
    </source>
</evidence>
<gene>
    <name evidence="17" type="ORF">DM01DRAFT_1380740</name>
</gene>
<accession>A0A1X2GTQ6</accession>
<dbReference type="InterPro" id="IPR006172">
    <property type="entry name" value="DNA-dir_DNA_pol_B"/>
</dbReference>
<proteinExistence type="inferred from homology"/>
<organism evidence="17 18">
    <name type="scientific">Hesseltinella vesiculosa</name>
    <dbReference type="NCBI Taxonomy" id="101127"/>
    <lineage>
        <taxon>Eukaryota</taxon>
        <taxon>Fungi</taxon>
        <taxon>Fungi incertae sedis</taxon>
        <taxon>Mucoromycota</taxon>
        <taxon>Mucoromycotina</taxon>
        <taxon>Mucoromycetes</taxon>
        <taxon>Mucorales</taxon>
        <taxon>Cunninghamellaceae</taxon>
        <taxon>Hesseltinella</taxon>
    </lineage>
</organism>
<dbReference type="Gene3D" id="1.10.3200.20">
    <property type="entry name" value="DNA Polymerase alpha, zinc finger"/>
    <property type="match status" value="1"/>
</dbReference>
<evidence type="ECO:0000256" key="13">
    <source>
        <dbReference type="SAM" id="MobiDB-lite"/>
    </source>
</evidence>
<dbReference type="GO" id="GO:0003688">
    <property type="term" value="F:DNA replication origin binding"/>
    <property type="evidence" value="ECO:0007669"/>
    <property type="project" value="TreeGrafter"/>
</dbReference>
<dbReference type="InterPro" id="IPR043502">
    <property type="entry name" value="DNA/RNA_pol_sf"/>
</dbReference>
<evidence type="ECO:0000256" key="11">
    <source>
        <dbReference type="ARBA" id="ARBA00023242"/>
    </source>
</evidence>
<evidence type="ECO:0000313" key="17">
    <source>
        <dbReference type="EMBL" id="ORX60398.1"/>
    </source>
</evidence>
<dbReference type="GO" id="GO:0003887">
    <property type="term" value="F:DNA-directed DNA polymerase activity"/>
    <property type="evidence" value="ECO:0007669"/>
    <property type="project" value="UniProtKB-KW"/>
</dbReference>
<evidence type="ECO:0000313" key="18">
    <source>
        <dbReference type="Proteomes" id="UP000242146"/>
    </source>
</evidence>
<dbReference type="STRING" id="101127.A0A1X2GTQ6"/>
<dbReference type="InterPro" id="IPR015088">
    <property type="entry name" value="Znf_DNA-dir_DNA_pol_B_alpha"/>
</dbReference>
<evidence type="ECO:0000256" key="5">
    <source>
        <dbReference type="ARBA" id="ARBA00022705"/>
    </source>
</evidence>
<feature type="region of interest" description="Disordered" evidence="13">
    <location>
        <begin position="210"/>
        <end position="240"/>
    </location>
</feature>
<dbReference type="GO" id="GO:0006273">
    <property type="term" value="P:lagging strand elongation"/>
    <property type="evidence" value="ECO:0007669"/>
    <property type="project" value="TreeGrafter"/>
</dbReference>
<evidence type="ECO:0000256" key="8">
    <source>
        <dbReference type="ARBA" id="ARBA00022833"/>
    </source>
</evidence>
<feature type="domain" description="Zinc finger DNA-directed DNA polymerase family B alpha" evidence="16">
    <location>
        <begin position="1290"/>
        <end position="1469"/>
    </location>
</feature>
<feature type="region of interest" description="Disordered" evidence="13">
    <location>
        <begin position="135"/>
        <end position="182"/>
    </location>
</feature>
<feature type="region of interest" description="Disordered" evidence="13">
    <location>
        <begin position="57"/>
        <end position="95"/>
    </location>
</feature>
<dbReference type="GO" id="GO:0000166">
    <property type="term" value="F:nucleotide binding"/>
    <property type="evidence" value="ECO:0007669"/>
    <property type="project" value="InterPro"/>
</dbReference>
<keyword evidence="3 12" id="KW-0808">Transferase</keyword>
<keyword evidence="18" id="KW-1185">Reference proteome</keyword>
<dbReference type="Gene3D" id="3.30.420.10">
    <property type="entry name" value="Ribonuclease H-like superfamily/Ribonuclease H"/>
    <property type="match status" value="1"/>
</dbReference>
<dbReference type="SUPFAM" id="SSF53098">
    <property type="entry name" value="Ribonuclease H-like"/>
    <property type="match status" value="1"/>
</dbReference>
<dbReference type="Gene3D" id="3.90.1600.10">
    <property type="entry name" value="Palm domain of DNA polymerase"/>
    <property type="match status" value="1"/>
</dbReference>
<comment type="caution">
    <text evidence="17">The sequence shown here is derived from an EMBL/GenBank/DDBJ whole genome shotgun (WGS) entry which is preliminary data.</text>
</comment>
<keyword evidence="9 12" id="KW-0239">DNA-directed DNA polymerase</keyword>
<dbReference type="PANTHER" id="PTHR45861">
    <property type="entry name" value="DNA POLYMERASE ALPHA CATALYTIC SUBUNIT"/>
    <property type="match status" value="1"/>
</dbReference>
<dbReference type="GO" id="GO:0003697">
    <property type="term" value="F:single-stranded DNA binding"/>
    <property type="evidence" value="ECO:0007669"/>
    <property type="project" value="TreeGrafter"/>
</dbReference>
<dbReference type="InterPro" id="IPR023211">
    <property type="entry name" value="DNA_pol_palm_dom_sf"/>
</dbReference>
<dbReference type="PANTHER" id="PTHR45861:SF1">
    <property type="entry name" value="DNA POLYMERASE ALPHA CATALYTIC SUBUNIT"/>
    <property type="match status" value="1"/>
</dbReference>
<dbReference type="PROSITE" id="PS00116">
    <property type="entry name" value="DNA_POLYMERASE_B"/>
    <property type="match status" value="1"/>
</dbReference>
<dbReference type="OrthoDB" id="6755010at2759"/>
<keyword evidence="4 12" id="KW-0548">Nucleotidyltransferase</keyword>
<dbReference type="InterPro" id="IPR042087">
    <property type="entry name" value="DNA_pol_B_thumb"/>
</dbReference>
<dbReference type="InterPro" id="IPR017964">
    <property type="entry name" value="DNA-dir_DNA_pol_B_CS"/>
</dbReference>
<keyword evidence="5 12" id="KW-0235">DNA replication</keyword>
<dbReference type="GO" id="GO:0005658">
    <property type="term" value="C:alpha DNA polymerase:primase complex"/>
    <property type="evidence" value="ECO:0007669"/>
    <property type="project" value="TreeGrafter"/>
</dbReference>
<keyword evidence="10 12" id="KW-0238">DNA-binding</keyword>
<evidence type="ECO:0000256" key="4">
    <source>
        <dbReference type="ARBA" id="ARBA00022695"/>
    </source>
</evidence>
<keyword evidence="7" id="KW-0863">Zinc-finger</keyword>
<feature type="domain" description="DNA-directed DNA polymerase family B multifunctional" evidence="14">
    <location>
        <begin position="760"/>
        <end position="1240"/>
    </location>
</feature>
<evidence type="ECO:0000256" key="6">
    <source>
        <dbReference type="ARBA" id="ARBA00022723"/>
    </source>
</evidence>
<name>A0A1X2GTQ6_9FUNG</name>
<dbReference type="EC" id="2.7.7.7" evidence="12"/>
<evidence type="ECO:0000256" key="12">
    <source>
        <dbReference type="RuleBase" id="RU000442"/>
    </source>
</evidence>
<dbReference type="InterPro" id="IPR045846">
    <property type="entry name" value="POLBc_alpha"/>
</dbReference>
<dbReference type="GO" id="GO:0006272">
    <property type="term" value="P:leading strand elongation"/>
    <property type="evidence" value="ECO:0007669"/>
    <property type="project" value="TreeGrafter"/>
</dbReference>
<dbReference type="GO" id="GO:0008270">
    <property type="term" value="F:zinc ion binding"/>
    <property type="evidence" value="ECO:0007669"/>
    <property type="project" value="UniProtKB-KW"/>
</dbReference>
<dbReference type="CDD" id="cd05776">
    <property type="entry name" value="DNA_polB_alpha_exo"/>
    <property type="match status" value="1"/>
</dbReference>
<dbReference type="InterPro" id="IPR012337">
    <property type="entry name" value="RNaseH-like_sf"/>
</dbReference>
<dbReference type="Gene3D" id="3.30.70.2820">
    <property type="match status" value="1"/>
</dbReference>